<dbReference type="SUPFAM" id="SSF74650">
    <property type="entry name" value="Galactose mutarotase-like"/>
    <property type="match status" value="1"/>
</dbReference>
<dbReference type="NCBIfam" id="NF033679">
    <property type="entry name" value="DNRLRE_dom"/>
    <property type="match status" value="1"/>
</dbReference>
<evidence type="ECO:0000259" key="9">
    <source>
        <dbReference type="Pfam" id="PF08124"/>
    </source>
</evidence>
<dbReference type="CDD" id="cd01083">
    <property type="entry name" value="GAG_Lyase"/>
    <property type="match status" value="1"/>
</dbReference>
<keyword evidence="3" id="KW-0964">Secreted</keyword>
<name>A0ABW3HT43_9BACL</name>
<evidence type="ECO:0000256" key="2">
    <source>
        <dbReference type="ARBA" id="ARBA00006699"/>
    </source>
</evidence>
<dbReference type="SUPFAM" id="SSF48230">
    <property type="entry name" value="Chondroitin AC/alginate lyase"/>
    <property type="match status" value="1"/>
</dbReference>
<dbReference type="PANTHER" id="PTHR38481:SF1">
    <property type="entry name" value="HYALURONATE LYASE"/>
    <property type="match status" value="1"/>
</dbReference>
<dbReference type="Gene3D" id="1.50.10.100">
    <property type="entry name" value="Chondroitin AC/alginate lyase"/>
    <property type="match status" value="1"/>
</dbReference>
<reference evidence="12" key="1">
    <citation type="journal article" date="2019" name="Int. J. Syst. Evol. Microbiol.">
        <title>The Global Catalogue of Microorganisms (GCM) 10K type strain sequencing project: providing services to taxonomists for standard genome sequencing and annotation.</title>
        <authorList>
            <consortium name="The Broad Institute Genomics Platform"/>
            <consortium name="The Broad Institute Genome Sequencing Center for Infectious Disease"/>
            <person name="Wu L."/>
            <person name="Ma J."/>
        </authorList>
    </citation>
    <scope>NUCLEOTIDE SEQUENCE [LARGE SCALE GENOMIC DNA]</scope>
    <source>
        <strain evidence="12">CCUG 59129</strain>
    </source>
</reference>
<dbReference type="Pfam" id="PF02278">
    <property type="entry name" value="Lyase_8"/>
    <property type="match status" value="1"/>
</dbReference>
<evidence type="ECO:0000256" key="5">
    <source>
        <dbReference type="ARBA" id="ARBA00023239"/>
    </source>
</evidence>
<sequence length="957" mass="103908">MKRLKKSSCLLLLMCMISALLVPVSERTAYASDEYDLLRVKWTDYLTGGGGYNPADLDIAAAITAITDKASNAGGTGAWDTMDTSPGRTYLWSDLTSTTNSGHLTSNYSRLRDMAVAYSTVGSTLYQDTALESAIVGGLDWMYANRYNESTAKYGNNWHWDIGAPLVLGDVMALMYDSLSAVQIANYSAAVDHFTPGVGAVDTGANRLDKALILMLRGIVGKDSGKLTQGRDAVSAALPDVSYSKWQANMAYGDRDGFYSDGSFIQHNYVPSTGSYGIGLLGGVTKLTMVLQGSTWTITDPNLSHVYDWVTEVFDPHIYRGLVMHGVMGRSIARSKIYRGPDMYVLRLSESASPTQAALFKSMVKYWIEADSTLANPYENRRISDIALLKSLTDDASVSPRGDLTLHKQFSVMDRIVHLRPGFAFGVSMSSSRIYNYESINGENLKGWYTGEGMTYLYNNDLNQYTDAFWPTVNAYRLPGTTSDGATRGQGYASTKSWVGGSVIDHEYGAAGMDLDPHNSSLSGKKSWFMFDDEIVALGAGITSTDNRNVETIVDNRMLNAAGDNTLTVDGTVRSGLLNWSESMSNADWAHLAGNAADSDIGYYFPQSPTVHGLREARTGSWQQIHSSGDPAPLTRNYLSMALNHGTNPADASYSYVLLPNKSAAATSGYSANPDITIMANNAHVQAVHEKNTGVTAANFWSPGTVGPIRSSNPASVMIRENGNELTIAVSDPTMLQNEVAVELGRAGLCIESYDPEVSIKQFTPTIKLAVDTTQSWGKTYTVKFKYNPEVEVPLTETLLPVADAYVRGGVHGNNNYGSSSFTVIQDAVNPDFSRKTYMKFNLPDGAVIRSAKLRIHGRNATDTLPVTVKAYGTADNWTENGITWNNAPSAATAMLSSSGVDNIPAYHEFDVTEFVQGETADGIVSFVLLSDGDEGEYLDFSTRESADHKPELVIAY</sequence>
<dbReference type="InterPro" id="IPR055372">
    <property type="entry name" value="CBM96"/>
</dbReference>
<feature type="domain" description="Polysaccharide lyase family 8 C-terminal" evidence="8">
    <location>
        <begin position="677"/>
        <end position="739"/>
    </location>
</feature>
<feature type="chain" id="PRO_5046951242" evidence="6">
    <location>
        <begin position="22"/>
        <end position="957"/>
    </location>
</feature>
<keyword evidence="4 6" id="KW-0732">Signal</keyword>
<dbReference type="InterPro" id="IPR011071">
    <property type="entry name" value="Lyase_8-like_C"/>
</dbReference>
<comment type="similarity">
    <text evidence="2">Belongs to the polysaccharide lyase 8 family.</text>
</comment>
<evidence type="ECO:0000256" key="3">
    <source>
        <dbReference type="ARBA" id="ARBA00022525"/>
    </source>
</evidence>
<feature type="signal peptide" evidence="6">
    <location>
        <begin position="1"/>
        <end position="21"/>
    </location>
</feature>
<protein>
    <submittedName>
        <fullName evidence="11">Polysaccharide lyase family 8 super-sandwich domain-containing protein</fullName>
    </submittedName>
</protein>
<dbReference type="Gene3D" id="2.70.98.10">
    <property type="match status" value="1"/>
</dbReference>
<evidence type="ECO:0000259" key="7">
    <source>
        <dbReference type="Pfam" id="PF02278"/>
    </source>
</evidence>
<dbReference type="InterPro" id="IPR012970">
    <property type="entry name" value="Lyase_8_alpha_N"/>
</dbReference>
<evidence type="ECO:0000256" key="6">
    <source>
        <dbReference type="SAM" id="SignalP"/>
    </source>
</evidence>
<dbReference type="PANTHER" id="PTHR38481">
    <property type="entry name" value="HYALURONATE LYASE"/>
    <property type="match status" value="1"/>
</dbReference>
<dbReference type="RefSeq" id="WP_377565424.1">
    <property type="nucleotide sequence ID" value="NZ_JBHTJZ010000024.1"/>
</dbReference>
<keyword evidence="12" id="KW-1185">Reference proteome</keyword>
<organism evidence="11 12">
    <name type="scientific">Paenibacillus chungangensis</name>
    <dbReference type="NCBI Taxonomy" id="696535"/>
    <lineage>
        <taxon>Bacteria</taxon>
        <taxon>Bacillati</taxon>
        <taxon>Bacillota</taxon>
        <taxon>Bacilli</taxon>
        <taxon>Bacillales</taxon>
        <taxon>Paenibacillaceae</taxon>
        <taxon>Paenibacillus</taxon>
    </lineage>
</organism>
<dbReference type="Pfam" id="PF08124">
    <property type="entry name" value="Lyase_8_N"/>
    <property type="match status" value="1"/>
</dbReference>
<evidence type="ECO:0000259" key="10">
    <source>
        <dbReference type="Pfam" id="PF24517"/>
    </source>
</evidence>
<accession>A0ABW3HT43</accession>
<dbReference type="Pfam" id="PF24517">
    <property type="entry name" value="CBM96"/>
    <property type="match status" value="1"/>
</dbReference>
<gene>
    <name evidence="11" type="ORF">ACFQ2I_15190</name>
</gene>
<feature type="domain" description="Polysaccharide lyase family 8 central" evidence="7">
    <location>
        <begin position="407"/>
        <end position="662"/>
    </location>
</feature>
<evidence type="ECO:0000256" key="1">
    <source>
        <dbReference type="ARBA" id="ARBA00004613"/>
    </source>
</evidence>
<keyword evidence="5 11" id="KW-0456">Lyase</keyword>
<dbReference type="InterPro" id="IPR008929">
    <property type="entry name" value="Chondroitin_lyas"/>
</dbReference>
<dbReference type="InterPro" id="IPR038970">
    <property type="entry name" value="Lyase_8"/>
</dbReference>
<evidence type="ECO:0000259" key="8">
    <source>
        <dbReference type="Pfam" id="PF02884"/>
    </source>
</evidence>
<dbReference type="Pfam" id="PF02884">
    <property type="entry name" value="Lyase_8_C"/>
    <property type="match status" value="1"/>
</dbReference>
<dbReference type="EMBL" id="JBHTJZ010000024">
    <property type="protein sequence ID" value="MFD0960733.1"/>
    <property type="molecule type" value="Genomic_DNA"/>
</dbReference>
<comment type="subcellular location">
    <subcellularLocation>
        <location evidence="1">Secreted</location>
    </subcellularLocation>
</comment>
<evidence type="ECO:0000313" key="12">
    <source>
        <dbReference type="Proteomes" id="UP001596989"/>
    </source>
</evidence>
<evidence type="ECO:0000256" key="4">
    <source>
        <dbReference type="ARBA" id="ARBA00022729"/>
    </source>
</evidence>
<dbReference type="SUPFAM" id="SSF49863">
    <property type="entry name" value="Hyaluronate lyase-like, C-terminal domain"/>
    <property type="match status" value="1"/>
</dbReference>
<feature type="domain" description="Polysaccharide lyase 8 N-terminal alpha-helical" evidence="9">
    <location>
        <begin position="42"/>
        <end position="337"/>
    </location>
</feature>
<dbReference type="InterPro" id="IPR014718">
    <property type="entry name" value="GH-type_carb-bd"/>
</dbReference>
<dbReference type="InterPro" id="IPR011013">
    <property type="entry name" value="Gal_mutarotase_sf_dom"/>
</dbReference>
<dbReference type="InterPro" id="IPR003159">
    <property type="entry name" value="Lyase_8_central_dom"/>
</dbReference>
<comment type="caution">
    <text evidence="11">The sequence shown here is derived from an EMBL/GenBank/DDBJ whole genome shotgun (WGS) entry which is preliminary data.</text>
</comment>
<evidence type="ECO:0000313" key="11">
    <source>
        <dbReference type="EMBL" id="MFD0960733.1"/>
    </source>
</evidence>
<proteinExistence type="inferred from homology"/>
<dbReference type="InterPro" id="IPR004103">
    <property type="entry name" value="Lyase_8_C"/>
</dbReference>
<feature type="domain" description="Carbohydrate-binding module family 96" evidence="10">
    <location>
        <begin position="797"/>
        <end position="956"/>
    </location>
</feature>
<dbReference type="Gene3D" id="2.60.220.10">
    <property type="entry name" value="Polysaccharide lyase family 8-like, C-terminal"/>
    <property type="match status" value="1"/>
</dbReference>
<dbReference type="Proteomes" id="UP001596989">
    <property type="component" value="Unassembled WGS sequence"/>
</dbReference>
<dbReference type="GO" id="GO:0016829">
    <property type="term" value="F:lyase activity"/>
    <property type="evidence" value="ECO:0007669"/>
    <property type="project" value="UniProtKB-KW"/>
</dbReference>